<dbReference type="PANTHER" id="PTHR43569:SF2">
    <property type="entry name" value="AMIDOHYDROLASE-RELATED DOMAIN-CONTAINING PROTEIN"/>
    <property type="match status" value="1"/>
</dbReference>
<evidence type="ECO:0000313" key="5">
    <source>
        <dbReference type="Proteomes" id="UP000320475"/>
    </source>
</evidence>
<feature type="region of interest" description="Disordered" evidence="2">
    <location>
        <begin position="103"/>
        <end position="124"/>
    </location>
</feature>
<dbReference type="GO" id="GO:0016787">
    <property type="term" value="F:hydrolase activity"/>
    <property type="evidence" value="ECO:0007669"/>
    <property type="project" value="InterPro"/>
</dbReference>
<organism evidence="4 5">
    <name type="scientific">Synchytrium endobioticum</name>
    <dbReference type="NCBI Taxonomy" id="286115"/>
    <lineage>
        <taxon>Eukaryota</taxon>
        <taxon>Fungi</taxon>
        <taxon>Fungi incertae sedis</taxon>
        <taxon>Chytridiomycota</taxon>
        <taxon>Chytridiomycota incertae sedis</taxon>
        <taxon>Chytridiomycetes</taxon>
        <taxon>Synchytriales</taxon>
        <taxon>Synchytriaceae</taxon>
        <taxon>Synchytrium</taxon>
    </lineage>
</organism>
<dbReference type="AlphaFoldDB" id="A0A507DA15"/>
<feature type="domain" description="Amidohydrolase-related" evidence="3">
    <location>
        <begin position="206"/>
        <end position="441"/>
    </location>
</feature>
<dbReference type="VEuPathDB" id="FungiDB:SeMB42_g00007"/>
<comment type="caution">
    <text evidence="4">The sequence shown here is derived from an EMBL/GenBank/DDBJ whole genome shotgun (WGS) entry which is preliminary data.</text>
</comment>
<accession>A0A507DA15</accession>
<dbReference type="Proteomes" id="UP000320475">
    <property type="component" value="Unassembled WGS sequence"/>
</dbReference>
<protein>
    <recommendedName>
        <fullName evidence="3">Amidohydrolase-related domain-containing protein</fullName>
    </recommendedName>
</protein>
<comment type="similarity">
    <text evidence="1">Belongs to the metallo-dependent hydrolases superfamily.</text>
</comment>
<dbReference type="InterPro" id="IPR006680">
    <property type="entry name" value="Amidohydro-rel"/>
</dbReference>
<dbReference type="PANTHER" id="PTHR43569">
    <property type="entry name" value="AMIDOHYDROLASE"/>
    <property type="match status" value="1"/>
</dbReference>
<dbReference type="InterPro" id="IPR052350">
    <property type="entry name" value="Metallo-dep_Lactonases"/>
</dbReference>
<dbReference type="EMBL" id="QEAM01000053">
    <property type="protein sequence ID" value="TPX48394.1"/>
    <property type="molecule type" value="Genomic_DNA"/>
</dbReference>
<evidence type="ECO:0000256" key="2">
    <source>
        <dbReference type="SAM" id="MobiDB-lite"/>
    </source>
</evidence>
<proteinExistence type="inferred from homology"/>
<evidence type="ECO:0000259" key="3">
    <source>
        <dbReference type="Pfam" id="PF04909"/>
    </source>
</evidence>
<dbReference type="Pfam" id="PF04909">
    <property type="entry name" value="Amidohydro_2"/>
    <property type="match status" value="1"/>
</dbReference>
<evidence type="ECO:0000256" key="1">
    <source>
        <dbReference type="ARBA" id="ARBA00038310"/>
    </source>
</evidence>
<dbReference type="SUPFAM" id="SSF51556">
    <property type="entry name" value="Metallo-dependent hydrolases"/>
    <property type="match status" value="1"/>
</dbReference>
<gene>
    <name evidence="4" type="ORF">SeLEV6574_g02070</name>
</gene>
<name>A0A507DA15_9FUNG</name>
<sequence>MLSVSEVWMYTSSQHIPGWVEQAAKDSLGGLKTRATMIYQSSVKIEPMEVYGILTPSAEAQKALKQLDFPVVDSHHHLWEVQGDTPRIQAAWAAFDFEKHGFENPKTPRVTRPAGYKSPPGTPTDEELAASLQLMLNTLGSTQAIFNTYLSADHIALIEQEAAVKLHGSVYIECGWQVHNVENAQAGETKYIEETSHSRSGGKVSTGIIGHTDLLENTVEQTRSELRAHYAASPHFRGIRYQLAHPGEDARFIKSCPEEGVARKEPFLMNFAVLEEFGTTFDIWCYGHQLKDAIFLATKFPEVKMVLDHFGTPIDIATKPEVYDAWLRDMTELSKLPNVQVKMSGLMPQLGFQFEKRHPCTSAGATAREIVHSKFGNMVTDTVKLFGVDRVMYGSNGPVDYASARLSELLAAYVICCEVAGVSQVELKKIFRENALRFYRLDM</sequence>
<evidence type="ECO:0000313" key="4">
    <source>
        <dbReference type="EMBL" id="TPX48394.1"/>
    </source>
</evidence>
<dbReference type="Gene3D" id="3.20.20.140">
    <property type="entry name" value="Metal-dependent hydrolases"/>
    <property type="match status" value="1"/>
</dbReference>
<reference evidence="4 5" key="1">
    <citation type="journal article" date="2019" name="Sci. Rep.">
        <title>Comparative genomics of chytrid fungi reveal insights into the obligate biotrophic and pathogenic lifestyle of Synchytrium endobioticum.</title>
        <authorList>
            <person name="van de Vossenberg B.T.L.H."/>
            <person name="Warris S."/>
            <person name="Nguyen H.D.T."/>
            <person name="van Gent-Pelzer M.P.E."/>
            <person name="Joly D.L."/>
            <person name="van de Geest H.C."/>
            <person name="Bonants P.J.M."/>
            <person name="Smith D.S."/>
            <person name="Levesque C.A."/>
            <person name="van der Lee T.A.J."/>
        </authorList>
    </citation>
    <scope>NUCLEOTIDE SEQUENCE [LARGE SCALE GENOMIC DNA]</scope>
    <source>
        <strain evidence="4 5">LEV6574</strain>
    </source>
</reference>
<dbReference type="OrthoDB" id="2135488at2759"/>
<dbReference type="InterPro" id="IPR032466">
    <property type="entry name" value="Metal_Hydrolase"/>
</dbReference>